<sequence>MWQTVSVIGAGQSIWKSLRTVHLGLNQRNVLCARSLVFWIEVLRFIQMHNREAGKLSA</sequence>
<keyword evidence="2" id="KW-1185">Reference proteome</keyword>
<reference evidence="1 2" key="1">
    <citation type="submission" date="2014-06" db="EMBL/GenBank/DDBJ databases">
        <title>Functional and comparative genomic analyses of the Drosophila gut microbiota identify candidate symbiosis factors.</title>
        <authorList>
            <person name="Newell P.D."/>
            <person name="Chaston J.M."/>
            <person name="Douglas A.E."/>
        </authorList>
    </citation>
    <scope>NUCLEOTIDE SEQUENCE [LARGE SCALE GENOMIC DNA]</scope>
    <source>
        <strain evidence="1 2">DmCS_006</strain>
    </source>
</reference>
<proteinExistence type="predicted"/>
<dbReference type="EMBL" id="JOKM01000102">
    <property type="protein sequence ID" value="KGB21347.1"/>
    <property type="molecule type" value="Genomic_DNA"/>
</dbReference>
<dbReference type="STRING" id="104102.AtDm6_2983"/>
<dbReference type="Proteomes" id="UP000029448">
    <property type="component" value="Unassembled WGS sequence"/>
</dbReference>
<organism evidence="1 2">
    <name type="scientific">Acetobacter tropicalis</name>
    <dbReference type="NCBI Taxonomy" id="104102"/>
    <lineage>
        <taxon>Bacteria</taxon>
        <taxon>Pseudomonadati</taxon>
        <taxon>Pseudomonadota</taxon>
        <taxon>Alphaproteobacteria</taxon>
        <taxon>Acetobacterales</taxon>
        <taxon>Acetobacteraceae</taxon>
        <taxon>Acetobacter</taxon>
    </lineage>
</organism>
<evidence type="ECO:0000313" key="1">
    <source>
        <dbReference type="EMBL" id="KGB21347.1"/>
    </source>
</evidence>
<comment type="caution">
    <text evidence="1">The sequence shown here is derived from an EMBL/GenBank/DDBJ whole genome shotgun (WGS) entry which is preliminary data.</text>
</comment>
<dbReference type="AlphaFoldDB" id="A0A094YJ35"/>
<evidence type="ECO:0000313" key="2">
    <source>
        <dbReference type="Proteomes" id="UP000029448"/>
    </source>
</evidence>
<dbReference type="PATRIC" id="fig|104102.7.peg.2946"/>
<accession>A0A094YJ35</accession>
<gene>
    <name evidence="1" type="ORF">AtDm6_2983</name>
</gene>
<protein>
    <submittedName>
        <fullName evidence="1">Uncharacterized protein</fullName>
    </submittedName>
</protein>
<name>A0A094YJ35_9PROT</name>